<keyword evidence="2" id="KW-1133">Transmembrane helix</keyword>
<comment type="caution">
    <text evidence="3">The sequence shown here is derived from an EMBL/GenBank/DDBJ whole genome shotgun (WGS) entry which is preliminary data.</text>
</comment>
<dbReference type="EMBL" id="LIWG01000013">
    <property type="protein sequence ID" value="MBE3608750.1"/>
    <property type="molecule type" value="Genomic_DNA"/>
</dbReference>
<keyword evidence="2" id="KW-0472">Membrane</keyword>
<proteinExistence type="predicted"/>
<name>A0AAW3ZU75_9BACT</name>
<keyword evidence="2" id="KW-0812">Transmembrane</keyword>
<sequence>MINSIDMDGAFIIQRWDRSEKEYDDYQETINEITNEIKKLNKKRGEQSLIKWVAVFVIKIAAIFFVLMVCGQEFRGIDSLAPIVFAVSVLFAYQSQKNKFINDTLAITEATVIWQGVAQKITSEYLAKINKEV</sequence>
<keyword evidence="1" id="KW-0175">Coiled coil</keyword>
<feature type="transmembrane region" description="Helical" evidence="2">
    <location>
        <begin position="74"/>
        <end position="93"/>
    </location>
</feature>
<evidence type="ECO:0000313" key="3">
    <source>
        <dbReference type="EMBL" id="MBE3608750.1"/>
    </source>
</evidence>
<reference evidence="3 4" key="1">
    <citation type="submission" date="2015-08" db="EMBL/GenBank/DDBJ databases">
        <title>Comparative genomics of the Campylobacter concisus group.</title>
        <authorList>
            <person name="Yee E."/>
            <person name="Chapman M.H."/>
            <person name="Huynh S."/>
            <person name="Bono J.L."/>
            <person name="On S.L."/>
            <person name="St Leger J."/>
            <person name="Foster G."/>
            <person name="Parker C.T."/>
            <person name="Miller W.G."/>
        </authorList>
    </citation>
    <scope>NUCLEOTIDE SEQUENCE [LARGE SCALE GENOMIC DNA]</scope>
    <source>
        <strain evidence="3 4">RM9337</strain>
    </source>
</reference>
<evidence type="ECO:0008006" key="5">
    <source>
        <dbReference type="Google" id="ProtNLM"/>
    </source>
</evidence>
<dbReference type="Proteomes" id="UP000650616">
    <property type="component" value="Unassembled WGS sequence"/>
</dbReference>
<feature type="transmembrane region" description="Helical" evidence="2">
    <location>
        <begin position="49"/>
        <end position="68"/>
    </location>
</feature>
<gene>
    <name evidence="3" type="ORF">CCAL9337_08465</name>
</gene>
<protein>
    <recommendedName>
        <fullName evidence="5">SMODS and SLOG-associating 2TM effector domain-containing protein</fullName>
    </recommendedName>
</protein>
<evidence type="ECO:0000256" key="1">
    <source>
        <dbReference type="SAM" id="Coils"/>
    </source>
</evidence>
<evidence type="ECO:0000256" key="2">
    <source>
        <dbReference type="SAM" id="Phobius"/>
    </source>
</evidence>
<keyword evidence="4" id="KW-1185">Reference proteome</keyword>
<dbReference type="RefSeq" id="WP_170017081.1">
    <property type="nucleotide sequence ID" value="NZ_JADBHR010000021.1"/>
</dbReference>
<organism evidence="3 4">
    <name type="scientific">Campylobacter californiensis</name>
    <dbReference type="NCBI Taxonomy" id="1032243"/>
    <lineage>
        <taxon>Bacteria</taxon>
        <taxon>Pseudomonadati</taxon>
        <taxon>Campylobacterota</taxon>
        <taxon>Epsilonproteobacteria</taxon>
        <taxon>Campylobacterales</taxon>
        <taxon>Campylobacteraceae</taxon>
        <taxon>Campylobacter</taxon>
    </lineage>
</organism>
<evidence type="ECO:0000313" key="4">
    <source>
        <dbReference type="Proteomes" id="UP000650616"/>
    </source>
</evidence>
<accession>A0AAW3ZU75</accession>
<feature type="coiled-coil region" evidence="1">
    <location>
        <begin position="16"/>
        <end position="43"/>
    </location>
</feature>
<dbReference type="AlphaFoldDB" id="A0AAW3ZU75"/>